<dbReference type="RefSeq" id="WP_128467443.1">
    <property type="nucleotide sequence ID" value="NZ_CP035108.1"/>
</dbReference>
<dbReference type="EMBL" id="CP035108">
    <property type="protein sequence ID" value="QAR34138.1"/>
    <property type="molecule type" value="Genomic_DNA"/>
</dbReference>
<name>A0A410K1L8_9BACT</name>
<sequence>MNNLTKAVSSAAEFSTFLSFMPNPDVILSKNGLRLSIFDEMLADAHISAKLEQLRHGVLAYEWSIIPADSTKEAAKTADYVRRNLKDMPNFLQELEEMLSAVEYGFSVTEIVWRKEGAHWLAEKLLNRNPARFLFDSEGGLFMADGGGKTELDEKYKFIIHRHMPRNENPYGSPVLSKCYWPWMFKKAGFRFWLTVAEKFGVPTVLAMFNSDGGEETRRRAQALAESLSGIQNDAAVALANVEKVQVLESRGSSEDFAKLIEVCNGEISKAVTGEILTSDTGSGASYALAKEHSRTFGIKAAKTAASLAGTVNSTLVRWIAELNFGSGCKLPSFVFEEKKYADWTTIREAAQAGMDVDFTEAARRFGIPLK</sequence>
<dbReference type="Pfam" id="PF06074">
    <property type="entry name" value="Portal_Mu"/>
    <property type="match status" value="1"/>
</dbReference>
<proteinExistence type="predicted"/>
<reference evidence="1 2" key="1">
    <citation type="submission" date="2019-01" db="EMBL/GenBank/DDBJ databases">
        <title>Geovibrio thiophilus DSM 11263, complete genome.</title>
        <authorList>
            <person name="Spring S."/>
            <person name="Bunk B."/>
            <person name="Sproer C."/>
        </authorList>
    </citation>
    <scope>NUCLEOTIDE SEQUENCE [LARGE SCALE GENOMIC DNA]</scope>
    <source>
        <strain evidence="1 2">DSM 11263</strain>
    </source>
</reference>
<keyword evidence="2" id="KW-1185">Reference proteome</keyword>
<gene>
    <name evidence="1" type="ORF">EP073_12205</name>
</gene>
<dbReference type="Proteomes" id="UP000287502">
    <property type="component" value="Chromosome"/>
</dbReference>
<evidence type="ECO:0000313" key="2">
    <source>
        <dbReference type="Proteomes" id="UP000287502"/>
    </source>
</evidence>
<accession>A0A410K1L8</accession>
<dbReference type="AlphaFoldDB" id="A0A410K1L8"/>
<dbReference type="OrthoDB" id="9802690at2"/>
<evidence type="ECO:0000313" key="1">
    <source>
        <dbReference type="EMBL" id="QAR34138.1"/>
    </source>
</evidence>
<organism evidence="1 2">
    <name type="scientific">Geovibrio thiophilus</name>
    <dbReference type="NCBI Taxonomy" id="139438"/>
    <lineage>
        <taxon>Bacteria</taxon>
        <taxon>Pseudomonadati</taxon>
        <taxon>Deferribacterota</taxon>
        <taxon>Deferribacteres</taxon>
        <taxon>Deferribacterales</taxon>
        <taxon>Geovibrionaceae</taxon>
        <taxon>Geovibrio</taxon>
    </lineage>
</organism>
<protein>
    <submittedName>
        <fullName evidence="1">DUF935 family protein</fullName>
    </submittedName>
</protein>
<dbReference type="InterPro" id="IPR009279">
    <property type="entry name" value="Portal_Mu"/>
</dbReference>
<dbReference type="KEGG" id="gtl:EP073_12205"/>